<dbReference type="SUPFAM" id="SSF52540">
    <property type="entry name" value="P-loop containing nucleoside triphosphate hydrolases"/>
    <property type="match status" value="1"/>
</dbReference>
<keyword evidence="8" id="KW-1185">Reference proteome</keyword>
<dbReference type="InterPro" id="IPR036388">
    <property type="entry name" value="WH-like_DNA-bd_sf"/>
</dbReference>
<dbReference type="GO" id="GO:0043531">
    <property type="term" value="F:ADP binding"/>
    <property type="evidence" value="ECO:0007669"/>
    <property type="project" value="InterPro"/>
</dbReference>
<accession>A0A5B2X001</accession>
<dbReference type="InterPro" id="IPR002182">
    <property type="entry name" value="NB-ARC"/>
</dbReference>
<dbReference type="Gene3D" id="1.25.40.10">
    <property type="entry name" value="Tetratricopeptide repeat domain"/>
    <property type="match status" value="3"/>
</dbReference>
<dbReference type="InterPro" id="IPR011990">
    <property type="entry name" value="TPR-like_helical_dom_sf"/>
</dbReference>
<feature type="repeat" description="TPR" evidence="3">
    <location>
        <begin position="747"/>
        <end position="780"/>
    </location>
</feature>
<dbReference type="PANTHER" id="PTHR47691">
    <property type="entry name" value="REGULATOR-RELATED"/>
    <property type="match status" value="1"/>
</dbReference>
<evidence type="ECO:0000256" key="3">
    <source>
        <dbReference type="PROSITE-ProRule" id="PRU00339"/>
    </source>
</evidence>
<dbReference type="AlphaFoldDB" id="A0A5B2X001"/>
<proteinExistence type="inferred from homology"/>
<dbReference type="InterPro" id="IPR016032">
    <property type="entry name" value="Sig_transdc_resp-reg_C-effctor"/>
</dbReference>
<dbReference type="InterPro" id="IPR019734">
    <property type="entry name" value="TPR_rpt"/>
</dbReference>
<dbReference type="OrthoDB" id="3661636at2"/>
<evidence type="ECO:0000256" key="4">
    <source>
        <dbReference type="SAM" id="MobiDB-lite"/>
    </source>
</evidence>
<dbReference type="SUPFAM" id="SSF46894">
    <property type="entry name" value="C-terminal effector domain of the bipartite response regulators"/>
    <property type="match status" value="1"/>
</dbReference>
<dbReference type="SMART" id="SM00862">
    <property type="entry name" value="Trans_reg_C"/>
    <property type="match status" value="1"/>
</dbReference>
<comment type="similarity">
    <text evidence="1">Belongs to the AfsR/DnrI/RedD regulatory family.</text>
</comment>
<dbReference type="SMART" id="SM00028">
    <property type="entry name" value="TPR"/>
    <property type="match status" value="6"/>
</dbReference>
<evidence type="ECO:0000313" key="7">
    <source>
        <dbReference type="EMBL" id="KAA2256089.1"/>
    </source>
</evidence>
<dbReference type="InterPro" id="IPR041617">
    <property type="entry name" value="TPR_MalT"/>
</dbReference>
<evidence type="ECO:0000256" key="1">
    <source>
        <dbReference type="ARBA" id="ARBA00005820"/>
    </source>
</evidence>
<dbReference type="InterPro" id="IPR027417">
    <property type="entry name" value="P-loop_NTPase"/>
</dbReference>
<evidence type="ECO:0000259" key="6">
    <source>
        <dbReference type="SMART" id="SM01043"/>
    </source>
</evidence>
<comment type="caution">
    <text evidence="7">The sequence shown here is derived from an EMBL/GenBank/DDBJ whole genome shotgun (WGS) entry which is preliminary data.</text>
</comment>
<dbReference type="PRINTS" id="PR00364">
    <property type="entry name" value="DISEASERSIST"/>
</dbReference>
<feature type="domain" description="Bacterial transcriptional activator" evidence="6">
    <location>
        <begin position="133"/>
        <end position="278"/>
    </location>
</feature>
<dbReference type="GO" id="GO:0006355">
    <property type="term" value="P:regulation of DNA-templated transcription"/>
    <property type="evidence" value="ECO:0007669"/>
    <property type="project" value="InterPro"/>
</dbReference>
<feature type="domain" description="OmpR/PhoB-type" evidence="5">
    <location>
        <begin position="51"/>
        <end position="126"/>
    </location>
</feature>
<dbReference type="Pfam" id="PF03704">
    <property type="entry name" value="BTAD"/>
    <property type="match status" value="1"/>
</dbReference>
<dbReference type="SUPFAM" id="SSF48452">
    <property type="entry name" value="TPR-like"/>
    <property type="match status" value="3"/>
</dbReference>
<gene>
    <name evidence="7" type="ORF">F0L68_26960</name>
</gene>
<name>A0A5B2X001_9PSEU</name>
<feature type="region of interest" description="Disordered" evidence="4">
    <location>
        <begin position="1001"/>
        <end position="1034"/>
    </location>
</feature>
<dbReference type="GO" id="GO:0000160">
    <property type="term" value="P:phosphorelay signal transduction system"/>
    <property type="evidence" value="ECO:0007669"/>
    <property type="project" value="InterPro"/>
</dbReference>
<evidence type="ECO:0000256" key="2">
    <source>
        <dbReference type="ARBA" id="ARBA00023125"/>
    </source>
</evidence>
<keyword evidence="3" id="KW-0802">TPR repeat</keyword>
<dbReference type="GO" id="GO:0003677">
    <property type="term" value="F:DNA binding"/>
    <property type="evidence" value="ECO:0007669"/>
    <property type="project" value="UniProtKB-KW"/>
</dbReference>
<dbReference type="Proteomes" id="UP000323454">
    <property type="component" value="Unassembled WGS sequence"/>
</dbReference>
<dbReference type="EMBL" id="VUOB01000053">
    <property type="protein sequence ID" value="KAA2256089.1"/>
    <property type="molecule type" value="Genomic_DNA"/>
</dbReference>
<keyword evidence="2" id="KW-0238">DNA-binding</keyword>
<sequence>MRTVTDCWIVPGRRSTLDGSGSGDQRGVALVETRFRILGPTQWKVGGRFDDHGMQPKPRGMLTVLLLNAGKWVPVDDLIDWMWSEDDPSPKQPRGTLHTYAKRIRGALQFMGRPPMLHSKGGAYRFDVDPELVDYHAFRALHHEARSAAARRDHRRTCELMKAAFELWQDRPLADLATARAHRWRRTVEEELWLPAHGLLFGAQLALGQYDEVLEGITDLPPERQDGLRLVELRLEAMHRLRRHDDAVEYFLRQHKRFRTELDQPAADELRRFHEGLTRGRVAASGDDLQWPAPRLLPHDIADLTGREVLLKELDAAALDGDGQPRAMILALEGTAGVGKTALAVHWAHRMADRFPDGMLYVDLSGFAKSPLVEPSEVVDRFLAALEFPAELVATAAGRANRLRRLLDGRRMLVLLDNAKNSEHVERLFPLFSTCLVVVTSRQRLATLSSRHGARGFAVDRLTHEQSQHWLTHRIGRGSTHDPTALGALTRLCGGLPLALNLVADRARSKPGLRLTQLVDSLKERSALLDMGDEGGGQDTRLRAVFETSYEALGVAEQRLFRLLGLHPGPDASLTAVSALTGSPARRTSLALERLFDAHLVEQSDSPDRYRMHNLIADYAAELVEDDAERLVATRRMVSFYVHTAHHADRAVFPQNDGVPVPPVSDGVEPLDFVDDESAMSWCMRERSIITAVALLAEELDLHEHAAALPLASGQILKRYGCYDDVLTGLAVAVRATRASGDVEMSAHVQANLGYCYLDLHEYDKAEENFHRAYETLVQIGRRDRADVVLYNMAELHIRRREHSTAVTLCQQALELARSNGDEAMEARVLHRLGEARRRQGRHDEALSYLNQALMLWGKIDHSAGAGLTLTELGCLYQDRGDAFGAMGYCHQAATVHQRNHDLVPQGQTYIVLAAVHRDTKDFDAAMSYAEQAVELCRRGKDRQQEAAALDVLARLRKDAGAPQEARELWERALELYRDLGNPLAAGVAADLNELGEPIVPEARDSAVRPLSPEEAGLSTGHFGPPQSLGDQHD</sequence>
<reference evidence="7 8" key="1">
    <citation type="submission" date="2019-09" db="EMBL/GenBank/DDBJ databases">
        <title>Goodfellowia gen. nov., a new genus of the Pseudonocardineae related to Actinoalloteichus, containing Goodfellowia coeruleoviolacea gen. nov., comb. nov. gen. nov., comb. nov.</title>
        <authorList>
            <person name="Labeda D."/>
        </authorList>
    </citation>
    <scope>NUCLEOTIDE SEQUENCE [LARGE SCALE GENOMIC DNA]</scope>
    <source>
        <strain evidence="7 8">AN110305</strain>
    </source>
</reference>
<dbReference type="RefSeq" id="WP_149852619.1">
    <property type="nucleotide sequence ID" value="NZ_VUOB01000053.1"/>
</dbReference>
<feature type="repeat" description="TPR" evidence="3">
    <location>
        <begin position="827"/>
        <end position="860"/>
    </location>
</feature>
<dbReference type="Pfam" id="PF00931">
    <property type="entry name" value="NB-ARC"/>
    <property type="match status" value="1"/>
</dbReference>
<dbReference type="Gene3D" id="1.10.10.10">
    <property type="entry name" value="Winged helix-like DNA-binding domain superfamily/Winged helix DNA-binding domain"/>
    <property type="match status" value="1"/>
</dbReference>
<dbReference type="InterPro" id="IPR001867">
    <property type="entry name" value="OmpR/PhoB-type_DNA-bd"/>
</dbReference>
<reference evidence="7 8" key="2">
    <citation type="submission" date="2019-09" db="EMBL/GenBank/DDBJ databases">
        <authorList>
            <person name="Jin C."/>
        </authorList>
    </citation>
    <scope>NUCLEOTIDE SEQUENCE [LARGE SCALE GENOMIC DNA]</scope>
    <source>
        <strain evidence="7 8">AN110305</strain>
    </source>
</reference>
<dbReference type="Gene3D" id="3.40.50.300">
    <property type="entry name" value="P-loop containing nucleotide triphosphate hydrolases"/>
    <property type="match status" value="1"/>
</dbReference>
<evidence type="ECO:0000313" key="8">
    <source>
        <dbReference type="Proteomes" id="UP000323454"/>
    </source>
</evidence>
<dbReference type="SMART" id="SM01043">
    <property type="entry name" value="BTAD"/>
    <property type="match status" value="1"/>
</dbReference>
<dbReference type="Pfam" id="PF17874">
    <property type="entry name" value="TPR_MalT"/>
    <property type="match status" value="1"/>
</dbReference>
<dbReference type="InterPro" id="IPR005158">
    <property type="entry name" value="BTAD"/>
</dbReference>
<dbReference type="PROSITE" id="PS50005">
    <property type="entry name" value="TPR"/>
    <property type="match status" value="2"/>
</dbReference>
<evidence type="ECO:0000259" key="5">
    <source>
        <dbReference type="SMART" id="SM00862"/>
    </source>
</evidence>
<protein>
    <submittedName>
        <fullName evidence="7">Tetratricopeptide repeat protein</fullName>
    </submittedName>
</protein>
<dbReference type="PANTHER" id="PTHR47691:SF3">
    <property type="entry name" value="HTH-TYPE TRANSCRIPTIONAL REGULATOR RV0890C-RELATED"/>
    <property type="match status" value="1"/>
</dbReference>
<organism evidence="7 8">
    <name type="scientific">Solihabitans fulvus</name>
    <dbReference type="NCBI Taxonomy" id="1892852"/>
    <lineage>
        <taxon>Bacteria</taxon>
        <taxon>Bacillati</taxon>
        <taxon>Actinomycetota</taxon>
        <taxon>Actinomycetes</taxon>
        <taxon>Pseudonocardiales</taxon>
        <taxon>Pseudonocardiaceae</taxon>
        <taxon>Solihabitans</taxon>
    </lineage>
</organism>